<sequence length="162" mass="18023">MSALRHEVQREVFANSGERVVAVCEVHKPYKKKKTSVLCVVRGPTFNDAHVVQVSRAPWRRKRTWPISEVHSVDVPSDSNSTILELMADKLYSWVCVGAEERREWLRALTAAAPISAPAPVAPRPAHIHENDNPAPARVFRVPSQNGRMGILIAVADLQICC</sequence>
<name>A0A4C1Z2E5_EUMVA</name>
<dbReference type="OrthoDB" id="27109at2759"/>
<dbReference type="Pfam" id="PF15277">
    <property type="entry name" value="Sec3-PIP2_bind"/>
    <property type="match status" value="1"/>
</dbReference>
<keyword evidence="3" id="KW-1185">Reference proteome</keyword>
<dbReference type="InterPro" id="IPR028258">
    <property type="entry name" value="Sec3-PIP2_bind"/>
</dbReference>
<evidence type="ECO:0000313" key="3">
    <source>
        <dbReference type="Proteomes" id="UP000299102"/>
    </source>
</evidence>
<evidence type="ECO:0000313" key="2">
    <source>
        <dbReference type="EMBL" id="GBP80775.1"/>
    </source>
</evidence>
<organism evidence="2 3">
    <name type="scientific">Eumeta variegata</name>
    <name type="common">Bagworm moth</name>
    <name type="synonym">Eumeta japonica</name>
    <dbReference type="NCBI Taxonomy" id="151549"/>
    <lineage>
        <taxon>Eukaryota</taxon>
        <taxon>Metazoa</taxon>
        <taxon>Ecdysozoa</taxon>
        <taxon>Arthropoda</taxon>
        <taxon>Hexapoda</taxon>
        <taxon>Insecta</taxon>
        <taxon>Pterygota</taxon>
        <taxon>Neoptera</taxon>
        <taxon>Endopterygota</taxon>
        <taxon>Lepidoptera</taxon>
        <taxon>Glossata</taxon>
        <taxon>Ditrysia</taxon>
        <taxon>Tineoidea</taxon>
        <taxon>Psychidae</taxon>
        <taxon>Oiketicinae</taxon>
        <taxon>Eumeta</taxon>
    </lineage>
</organism>
<comment type="caution">
    <text evidence="2">The sequence shown here is derived from an EMBL/GenBank/DDBJ whole genome shotgun (WGS) entry which is preliminary data.</text>
</comment>
<dbReference type="EMBL" id="BGZK01001481">
    <property type="protein sequence ID" value="GBP80775.1"/>
    <property type="molecule type" value="Genomic_DNA"/>
</dbReference>
<dbReference type="AlphaFoldDB" id="A0A4C1Z2E5"/>
<protein>
    <recommendedName>
        <fullName evidence="1">Exocyst complex component Sec3 PIP2-binding N-terminal domain-containing protein</fullName>
    </recommendedName>
</protein>
<dbReference type="Gene3D" id="2.30.29.90">
    <property type="match status" value="1"/>
</dbReference>
<feature type="domain" description="Exocyst complex component Sec3 PIP2-binding N-terminal" evidence="1">
    <location>
        <begin position="31"/>
        <end position="110"/>
    </location>
</feature>
<accession>A0A4C1Z2E5</accession>
<evidence type="ECO:0000259" key="1">
    <source>
        <dbReference type="Pfam" id="PF15277"/>
    </source>
</evidence>
<proteinExistence type="predicted"/>
<gene>
    <name evidence="2" type="ORF">EVAR_54220_1</name>
</gene>
<dbReference type="Proteomes" id="UP000299102">
    <property type="component" value="Unassembled WGS sequence"/>
</dbReference>
<reference evidence="2 3" key="1">
    <citation type="journal article" date="2019" name="Commun. Biol.">
        <title>The bagworm genome reveals a unique fibroin gene that provides high tensile strength.</title>
        <authorList>
            <person name="Kono N."/>
            <person name="Nakamura H."/>
            <person name="Ohtoshi R."/>
            <person name="Tomita M."/>
            <person name="Numata K."/>
            <person name="Arakawa K."/>
        </authorList>
    </citation>
    <scope>NUCLEOTIDE SEQUENCE [LARGE SCALE GENOMIC DNA]</scope>
</reference>
<dbReference type="STRING" id="151549.A0A4C1Z2E5"/>